<evidence type="ECO:0000313" key="2">
    <source>
        <dbReference type="Proteomes" id="UP001251524"/>
    </source>
</evidence>
<proteinExistence type="predicted"/>
<name>A0ABU1WEY8_9GAMM</name>
<sequence length="99" mass="10880">MSEQELIALRTQLQQLTILAKQTDLELAKLQGHSAAVELVVAALVLTHPNPKLVRQAIAENRPELSNNLRDGMFAATLQKMEQAISNEINRREAAANPA</sequence>
<keyword evidence="2" id="KW-1185">Reference proteome</keyword>
<gene>
    <name evidence="1" type="ORF">J2X06_003386</name>
</gene>
<evidence type="ECO:0000313" key="1">
    <source>
        <dbReference type="EMBL" id="MDR7136168.1"/>
    </source>
</evidence>
<dbReference type="EMBL" id="JAVDVY010000003">
    <property type="protein sequence ID" value="MDR7136168.1"/>
    <property type="molecule type" value="Genomic_DNA"/>
</dbReference>
<comment type="caution">
    <text evidence="1">The sequence shown here is derived from an EMBL/GenBank/DDBJ whole genome shotgun (WGS) entry which is preliminary data.</text>
</comment>
<organism evidence="1 2">
    <name type="scientific">Lysobacter niastensis</name>
    <dbReference type="NCBI Taxonomy" id="380629"/>
    <lineage>
        <taxon>Bacteria</taxon>
        <taxon>Pseudomonadati</taxon>
        <taxon>Pseudomonadota</taxon>
        <taxon>Gammaproteobacteria</taxon>
        <taxon>Lysobacterales</taxon>
        <taxon>Lysobacteraceae</taxon>
        <taxon>Lysobacter</taxon>
    </lineage>
</organism>
<accession>A0ABU1WEY8</accession>
<protein>
    <submittedName>
        <fullName evidence="1">Uncharacterized protein</fullName>
    </submittedName>
</protein>
<dbReference type="Proteomes" id="UP001251524">
    <property type="component" value="Unassembled WGS sequence"/>
</dbReference>
<reference evidence="1 2" key="1">
    <citation type="submission" date="2023-07" db="EMBL/GenBank/DDBJ databases">
        <title>Sorghum-associated microbial communities from plants grown in Nebraska, USA.</title>
        <authorList>
            <person name="Schachtman D."/>
        </authorList>
    </citation>
    <scope>NUCLEOTIDE SEQUENCE [LARGE SCALE GENOMIC DNA]</scope>
    <source>
        <strain evidence="1 2">BE198</strain>
    </source>
</reference>
<dbReference type="RefSeq" id="WP_310064406.1">
    <property type="nucleotide sequence ID" value="NZ_JAVDVY010000003.1"/>
</dbReference>